<comment type="caution">
    <text evidence="5">The sequence shown here is derived from an EMBL/GenBank/DDBJ whole genome shotgun (WGS) entry which is preliminary data.</text>
</comment>
<dbReference type="GO" id="GO:0004301">
    <property type="term" value="F:epoxide hydrolase activity"/>
    <property type="evidence" value="ECO:0007669"/>
    <property type="project" value="TreeGrafter"/>
</dbReference>
<dbReference type="InterPro" id="IPR000073">
    <property type="entry name" value="AB_hydrolase_1"/>
</dbReference>
<gene>
    <name evidence="5" type="ORF">Pmani_011894</name>
</gene>
<name>A0AAE1PZ37_9EUCA</name>
<evidence type="ECO:0000256" key="2">
    <source>
        <dbReference type="ARBA" id="ARBA00022801"/>
    </source>
</evidence>
<accession>A0AAE1PZ37</accession>
<evidence type="ECO:0000256" key="1">
    <source>
        <dbReference type="ARBA" id="ARBA00010088"/>
    </source>
</evidence>
<dbReference type="SUPFAM" id="SSF53474">
    <property type="entry name" value="alpha/beta-Hydrolases"/>
    <property type="match status" value="1"/>
</dbReference>
<proteinExistence type="inferred from homology"/>
<dbReference type="AlphaFoldDB" id="A0AAE1PZ37"/>
<dbReference type="PANTHER" id="PTHR21661:SF35">
    <property type="entry name" value="EPOXIDE HYDROLASE"/>
    <property type="match status" value="1"/>
</dbReference>
<dbReference type="PANTHER" id="PTHR21661">
    <property type="entry name" value="EPOXIDE HYDROLASE 1-RELATED"/>
    <property type="match status" value="1"/>
</dbReference>
<keyword evidence="2" id="KW-0378">Hydrolase</keyword>
<sequence length="429" mass="46608">MHVKAGEGNDGDGEGGKDYDNEGGKRNDGDGEGEKDNDGDGEGGKDYDGDGEGEKDNDGEREKHNDGDGEGEKHNDGDGEGGKDNDGDGEGGKHNDGDGEGGNDSQVVVPLLLLHGWPGSFVEFYELVSLLREEEQVVEVEGEGGNVVLEVICPSIPGYGFSQAPAKQGFGHLETAQVMFKLMKRLGHERFYVQGGDWGSFIATAMATMYPHSVAGVHLNMFTSTTLGANFKMVMGGLLPSGLLFSTKDQAKIYPLLGRLGMFARETGYLHIQATKPDTVAVNQNPLSLAVYLLEKFSTWTHLDNPHLPDGGLLQPHFPISLDSLLDNICIYWFTGTITTSMRYYAENFGSLLTRNVENIPCRVPAGLAAFPQELATQPKSLAAHKFYDIVTYSDMPRGGHFAAMEEPHLLAQDILSFITKVENRNHKH</sequence>
<dbReference type="EMBL" id="JAWZYT010000961">
    <property type="protein sequence ID" value="KAK4316993.1"/>
    <property type="molecule type" value="Genomic_DNA"/>
</dbReference>
<dbReference type="Proteomes" id="UP001292094">
    <property type="component" value="Unassembled WGS sequence"/>
</dbReference>
<comment type="similarity">
    <text evidence="1">Belongs to the peptidase S33 family.</text>
</comment>
<evidence type="ECO:0000313" key="6">
    <source>
        <dbReference type="Proteomes" id="UP001292094"/>
    </source>
</evidence>
<dbReference type="Gene3D" id="3.40.50.1820">
    <property type="entry name" value="alpha/beta hydrolase"/>
    <property type="match status" value="1"/>
</dbReference>
<dbReference type="PRINTS" id="PR00412">
    <property type="entry name" value="EPOXHYDRLASE"/>
</dbReference>
<feature type="domain" description="AB hydrolase-1" evidence="4">
    <location>
        <begin position="110"/>
        <end position="221"/>
    </location>
</feature>
<keyword evidence="6" id="KW-1185">Reference proteome</keyword>
<dbReference type="InterPro" id="IPR029058">
    <property type="entry name" value="AB_hydrolase_fold"/>
</dbReference>
<reference evidence="5" key="1">
    <citation type="submission" date="2023-11" db="EMBL/GenBank/DDBJ databases">
        <title>Genome assemblies of two species of porcelain crab, Petrolisthes cinctipes and Petrolisthes manimaculis (Anomura: Porcellanidae).</title>
        <authorList>
            <person name="Angst P."/>
        </authorList>
    </citation>
    <scope>NUCLEOTIDE SEQUENCE</scope>
    <source>
        <strain evidence="5">PB745_02</strain>
        <tissue evidence="5">Gill</tissue>
    </source>
</reference>
<protein>
    <recommendedName>
        <fullName evidence="4">AB hydrolase-1 domain-containing protein</fullName>
    </recommendedName>
</protein>
<feature type="compositionally biased region" description="Basic and acidic residues" evidence="3">
    <location>
        <begin position="14"/>
        <end position="97"/>
    </location>
</feature>
<evidence type="ECO:0000313" key="5">
    <source>
        <dbReference type="EMBL" id="KAK4316993.1"/>
    </source>
</evidence>
<evidence type="ECO:0000256" key="3">
    <source>
        <dbReference type="SAM" id="MobiDB-lite"/>
    </source>
</evidence>
<feature type="region of interest" description="Disordered" evidence="3">
    <location>
        <begin position="1"/>
        <end position="103"/>
    </location>
</feature>
<dbReference type="InterPro" id="IPR000639">
    <property type="entry name" value="Epox_hydrolase-like"/>
</dbReference>
<organism evidence="5 6">
    <name type="scientific">Petrolisthes manimaculis</name>
    <dbReference type="NCBI Taxonomy" id="1843537"/>
    <lineage>
        <taxon>Eukaryota</taxon>
        <taxon>Metazoa</taxon>
        <taxon>Ecdysozoa</taxon>
        <taxon>Arthropoda</taxon>
        <taxon>Crustacea</taxon>
        <taxon>Multicrustacea</taxon>
        <taxon>Malacostraca</taxon>
        <taxon>Eumalacostraca</taxon>
        <taxon>Eucarida</taxon>
        <taxon>Decapoda</taxon>
        <taxon>Pleocyemata</taxon>
        <taxon>Anomura</taxon>
        <taxon>Galatheoidea</taxon>
        <taxon>Porcellanidae</taxon>
        <taxon>Petrolisthes</taxon>
    </lineage>
</organism>
<evidence type="ECO:0000259" key="4">
    <source>
        <dbReference type="Pfam" id="PF00561"/>
    </source>
</evidence>
<dbReference type="Pfam" id="PF00561">
    <property type="entry name" value="Abhydrolase_1"/>
    <property type="match status" value="1"/>
</dbReference>
<dbReference type="GO" id="GO:0097176">
    <property type="term" value="P:epoxide metabolic process"/>
    <property type="evidence" value="ECO:0007669"/>
    <property type="project" value="TreeGrafter"/>
</dbReference>